<reference evidence="1 2" key="1">
    <citation type="submission" date="2017-09" db="EMBL/GenBank/DDBJ databases">
        <title>Sphingomonas ginsenosidimutans KACC 14949, whole genome shotgun sequence.</title>
        <authorList>
            <person name="Feng G."/>
            <person name="Zhu H."/>
        </authorList>
    </citation>
    <scope>NUCLEOTIDE SEQUENCE [LARGE SCALE GENOMIC DNA]</scope>
    <source>
        <strain evidence="1 2">KACC 14949</strain>
    </source>
</reference>
<dbReference type="EMBL" id="NWVD01000004">
    <property type="protein sequence ID" value="PCG08722.1"/>
    <property type="molecule type" value="Genomic_DNA"/>
</dbReference>
<comment type="caution">
    <text evidence="1">The sequence shown here is derived from an EMBL/GenBank/DDBJ whole genome shotgun (WGS) entry which is preliminary data.</text>
</comment>
<dbReference type="RefSeq" id="WP_096612494.1">
    <property type="nucleotide sequence ID" value="NZ_NWVD01000004.1"/>
</dbReference>
<name>A0A2A4HV02_9SPHN</name>
<gene>
    <name evidence="1" type="ORF">COA17_11240</name>
</gene>
<accession>A0A2A4HV02</accession>
<dbReference type="AlphaFoldDB" id="A0A2A4HV02"/>
<proteinExistence type="predicted"/>
<organism evidence="1 2">
    <name type="scientific">Sphingomonas ginsenosidimutans</name>
    <dbReference type="NCBI Taxonomy" id="862134"/>
    <lineage>
        <taxon>Bacteria</taxon>
        <taxon>Pseudomonadati</taxon>
        <taxon>Pseudomonadota</taxon>
        <taxon>Alphaproteobacteria</taxon>
        <taxon>Sphingomonadales</taxon>
        <taxon>Sphingomonadaceae</taxon>
        <taxon>Sphingomonas</taxon>
    </lineage>
</organism>
<dbReference type="Proteomes" id="UP000218784">
    <property type="component" value="Unassembled WGS sequence"/>
</dbReference>
<protein>
    <submittedName>
        <fullName evidence="1">Uncharacterized protein</fullName>
    </submittedName>
</protein>
<keyword evidence="2" id="KW-1185">Reference proteome</keyword>
<evidence type="ECO:0000313" key="2">
    <source>
        <dbReference type="Proteomes" id="UP000218784"/>
    </source>
</evidence>
<evidence type="ECO:0000313" key="1">
    <source>
        <dbReference type="EMBL" id="PCG08722.1"/>
    </source>
</evidence>
<sequence>MPIERIDRDWIAQHAATQLVFHANMGDRHLLQRRVLDRRDGRPIGLRYADTSYKRTKRNGDLAGTSVRTWSVEGHDQALATLDEALEILHVQRLGALPAAARG</sequence>